<feature type="region of interest" description="Disordered" evidence="1">
    <location>
        <begin position="52"/>
        <end position="84"/>
    </location>
</feature>
<evidence type="ECO:0000313" key="2">
    <source>
        <dbReference type="EMBL" id="NMH64323.1"/>
    </source>
</evidence>
<dbReference type="InterPro" id="IPR021677">
    <property type="entry name" value="DUF2986"/>
</dbReference>
<accession>A0A972FQK2</accession>
<dbReference type="AlphaFoldDB" id="A0A972FQK2"/>
<name>A0A972FQK2_9GAMM</name>
<protein>
    <submittedName>
        <fullName evidence="2">DUF2986 domain-containing protein</fullName>
    </submittedName>
</protein>
<sequence>MNKKQKIIKKLAKRAKARQNKVEVTSVGVSGKERYISKAERARLAAQADAAEVNAAEANAPETEAAESPGTEAVPATATGDNQA</sequence>
<reference evidence="2" key="1">
    <citation type="submission" date="2020-04" db="EMBL/GenBank/DDBJ databases">
        <title>Description of Shewanella salipaludis sp. nov., isolated from a salt marsh.</title>
        <authorList>
            <person name="Park S."/>
            <person name="Yoon J.-H."/>
        </authorList>
    </citation>
    <scope>NUCLEOTIDE SEQUENCE</scope>
    <source>
        <strain evidence="2">SHSM-M6</strain>
    </source>
</reference>
<evidence type="ECO:0000313" key="3">
    <source>
        <dbReference type="Proteomes" id="UP000737113"/>
    </source>
</evidence>
<gene>
    <name evidence="2" type="ORF">HC757_03965</name>
</gene>
<comment type="caution">
    <text evidence="2">The sequence shown here is derived from an EMBL/GenBank/DDBJ whole genome shotgun (WGS) entry which is preliminary data.</text>
</comment>
<dbReference type="EMBL" id="JAAXYH010000002">
    <property type="protein sequence ID" value="NMH64323.1"/>
    <property type="molecule type" value="Genomic_DNA"/>
</dbReference>
<evidence type="ECO:0000256" key="1">
    <source>
        <dbReference type="SAM" id="MobiDB-lite"/>
    </source>
</evidence>
<feature type="compositionally biased region" description="Low complexity" evidence="1">
    <location>
        <begin position="52"/>
        <end position="67"/>
    </location>
</feature>
<proteinExistence type="predicted"/>
<keyword evidence="3" id="KW-1185">Reference proteome</keyword>
<organism evidence="2 3">
    <name type="scientific">Shewanella salipaludis</name>
    <dbReference type="NCBI Taxonomy" id="2723052"/>
    <lineage>
        <taxon>Bacteria</taxon>
        <taxon>Pseudomonadati</taxon>
        <taxon>Pseudomonadota</taxon>
        <taxon>Gammaproteobacteria</taxon>
        <taxon>Alteromonadales</taxon>
        <taxon>Shewanellaceae</taxon>
        <taxon>Shewanella</taxon>
    </lineage>
</organism>
<dbReference type="Proteomes" id="UP000737113">
    <property type="component" value="Unassembled WGS sequence"/>
</dbReference>
<dbReference type="Pfam" id="PF11661">
    <property type="entry name" value="DUF2986"/>
    <property type="match status" value="1"/>
</dbReference>
<dbReference type="RefSeq" id="WP_169563008.1">
    <property type="nucleotide sequence ID" value="NZ_JAAXYH010000002.1"/>
</dbReference>